<dbReference type="AlphaFoldDB" id="A0A4R4ZNM2"/>
<evidence type="ECO:0000313" key="1">
    <source>
        <dbReference type="EMBL" id="TDD58492.1"/>
    </source>
</evidence>
<sequence>MRAKRTVLVGGLLFATVLGVAGGYFGGELTNPSSVLVSGVPAPLGGLTVSPSAKPTLKTPVKNDLKGLDPDNLDFNTQHFTVDLADAPAVQLSVRIPIGWEKKILDTGEVKFQDLRRTRWIRFKPVHPVKQNPKQRRDQLVPTLDTTIPYEQNFKLLGQSDDSTTGQDGQPRRVSTVTYSYIPDQWTRDVIVQYVATGGQAGADVEMAITGLPQDQDALDAIAAKAAETVTLQD</sequence>
<dbReference type="Proteomes" id="UP000295124">
    <property type="component" value="Unassembled WGS sequence"/>
</dbReference>
<accession>A0A4R4ZNM2</accession>
<gene>
    <name evidence="1" type="ORF">E1263_18890</name>
</gene>
<proteinExistence type="predicted"/>
<dbReference type="RefSeq" id="WP_132169125.1">
    <property type="nucleotide sequence ID" value="NZ_SMKX01000051.1"/>
</dbReference>
<comment type="caution">
    <text evidence="1">The sequence shown here is derived from an EMBL/GenBank/DDBJ whole genome shotgun (WGS) entry which is preliminary data.</text>
</comment>
<evidence type="ECO:0000313" key="2">
    <source>
        <dbReference type="Proteomes" id="UP000295124"/>
    </source>
</evidence>
<name>A0A4R4ZNM2_9ACTN</name>
<reference evidence="1 2" key="1">
    <citation type="submission" date="2019-03" db="EMBL/GenBank/DDBJ databases">
        <title>Draft genome sequences of novel Actinobacteria.</title>
        <authorList>
            <person name="Sahin N."/>
            <person name="Ay H."/>
            <person name="Saygin H."/>
        </authorList>
    </citation>
    <scope>NUCLEOTIDE SEQUENCE [LARGE SCALE GENOMIC DNA]</scope>
    <source>
        <strain evidence="1 2">JCM 13523</strain>
    </source>
</reference>
<protein>
    <submittedName>
        <fullName evidence="1">Uncharacterized protein</fullName>
    </submittedName>
</protein>
<keyword evidence="2" id="KW-1185">Reference proteome</keyword>
<organism evidence="1 2">
    <name type="scientific">Kribbella antibiotica</name>
    <dbReference type="NCBI Taxonomy" id="190195"/>
    <lineage>
        <taxon>Bacteria</taxon>
        <taxon>Bacillati</taxon>
        <taxon>Actinomycetota</taxon>
        <taxon>Actinomycetes</taxon>
        <taxon>Propionibacteriales</taxon>
        <taxon>Kribbellaceae</taxon>
        <taxon>Kribbella</taxon>
    </lineage>
</organism>
<dbReference type="EMBL" id="SMKX01000051">
    <property type="protein sequence ID" value="TDD58492.1"/>
    <property type="molecule type" value="Genomic_DNA"/>
</dbReference>
<dbReference type="OrthoDB" id="3817902at2"/>